<keyword evidence="2" id="KW-1003">Cell membrane</keyword>
<evidence type="ECO:0000256" key="3">
    <source>
        <dbReference type="ARBA" id="ARBA00022692"/>
    </source>
</evidence>
<evidence type="ECO:0000256" key="2">
    <source>
        <dbReference type="ARBA" id="ARBA00022475"/>
    </source>
</evidence>
<organism evidence="6">
    <name type="scientific">uncultured bacterium</name>
    <name type="common">gcode 4</name>
    <dbReference type="NCBI Taxonomy" id="1234023"/>
    <lineage>
        <taxon>Bacteria</taxon>
        <taxon>environmental samples</taxon>
    </lineage>
</organism>
<protein>
    <submittedName>
        <fullName evidence="6">DedA family protein</fullName>
    </submittedName>
</protein>
<gene>
    <name evidence="6" type="ORF">ACD_4C00478G0005</name>
</gene>
<dbReference type="GO" id="GO:0005886">
    <property type="term" value="C:plasma membrane"/>
    <property type="evidence" value="ECO:0007669"/>
    <property type="project" value="UniProtKB-SubCell"/>
</dbReference>
<accession>K2FVW5</accession>
<keyword evidence="5" id="KW-0472">Membrane</keyword>
<dbReference type="EMBL" id="AMFJ01000994">
    <property type="protein sequence ID" value="EKE26007.1"/>
    <property type="molecule type" value="Genomic_DNA"/>
</dbReference>
<keyword evidence="4" id="KW-1133">Transmembrane helix</keyword>
<evidence type="ECO:0000256" key="4">
    <source>
        <dbReference type="ARBA" id="ARBA00022989"/>
    </source>
</evidence>
<dbReference type="PANTHER" id="PTHR42709">
    <property type="entry name" value="ALKALINE PHOSPHATASE LIKE PROTEIN"/>
    <property type="match status" value="1"/>
</dbReference>
<comment type="caution">
    <text evidence="6">The sequence shown here is derived from an EMBL/GenBank/DDBJ whole genome shotgun (WGS) entry which is preliminary data.</text>
</comment>
<dbReference type="InterPro" id="IPR051311">
    <property type="entry name" value="DedA_domain"/>
</dbReference>
<dbReference type="AlphaFoldDB" id="K2FVW5"/>
<sequence length="174" mass="21363">MALESSIFPVPSEAVMIPAWYLVLNWKLNFFLVILAWWLWSLFWAIVNYFILGQFIWKPFLLKYWKYILIKEKDYHNAEKLFLTNDKLYTFLWRLIPVVRHIISIPAWIFKMWFVSFSIITFLWASLWCAILVSFWFFFGENIIALVEEYTKPIGIIWMIFLVWIAYYKIFRKK</sequence>
<evidence type="ECO:0000256" key="5">
    <source>
        <dbReference type="ARBA" id="ARBA00023136"/>
    </source>
</evidence>
<reference evidence="6" key="1">
    <citation type="journal article" date="2012" name="Science">
        <title>Fermentation, hydrogen, and sulfur metabolism in multiple uncultivated bacterial phyla.</title>
        <authorList>
            <person name="Wrighton K.C."/>
            <person name="Thomas B.C."/>
            <person name="Sharon I."/>
            <person name="Miller C.S."/>
            <person name="Castelle C.J."/>
            <person name="VerBerkmoes N.C."/>
            <person name="Wilkins M.J."/>
            <person name="Hettich R.L."/>
            <person name="Lipton M.S."/>
            <person name="Williams K.H."/>
            <person name="Long P.E."/>
            <person name="Banfield J.F."/>
        </authorList>
    </citation>
    <scope>NUCLEOTIDE SEQUENCE [LARGE SCALE GENOMIC DNA]</scope>
</reference>
<proteinExistence type="predicted"/>
<evidence type="ECO:0000256" key="1">
    <source>
        <dbReference type="ARBA" id="ARBA00004651"/>
    </source>
</evidence>
<name>K2FVW5_9BACT</name>
<keyword evidence="3" id="KW-0812">Transmembrane</keyword>
<dbReference type="PANTHER" id="PTHR42709:SF6">
    <property type="entry name" value="UNDECAPRENYL PHOSPHATE TRANSPORTER A"/>
    <property type="match status" value="1"/>
</dbReference>
<comment type="subcellular location">
    <subcellularLocation>
        <location evidence="1">Cell membrane</location>
        <topology evidence="1">Multi-pass membrane protein</topology>
    </subcellularLocation>
</comment>
<evidence type="ECO:0000313" key="6">
    <source>
        <dbReference type="EMBL" id="EKE26007.1"/>
    </source>
</evidence>